<dbReference type="EMBL" id="BNAV01000012">
    <property type="protein sequence ID" value="GHF77083.1"/>
    <property type="molecule type" value="Genomic_DNA"/>
</dbReference>
<evidence type="ECO:0000313" key="2">
    <source>
        <dbReference type="EMBL" id="GHF77083.1"/>
    </source>
</evidence>
<reference evidence="2" key="2">
    <citation type="submission" date="2020-09" db="EMBL/GenBank/DDBJ databases">
        <authorList>
            <person name="Sun Q."/>
            <person name="Zhou Y."/>
        </authorList>
    </citation>
    <scope>NUCLEOTIDE SEQUENCE</scope>
    <source>
        <strain evidence="2">CGMCC 4.7679</strain>
    </source>
</reference>
<keyword evidence="1" id="KW-1133">Transmembrane helix</keyword>
<reference evidence="2" key="1">
    <citation type="journal article" date="2014" name="Int. J. Syst. Evol. Microbiol.">
        <title>Complete genome sequence of Corynebacterium casei LMG S-19264T (=DSM 44701T), isolated from a smear-ripened cheese.</title>
        <authorList>
            <consortium name="US DOE Joint Genome Institute (JGI-PGF)"/>
            <person name="Walter F."/>
            <person name="Albersmeier A."/>
            <person name="Kalinowski J."/>
            <person name="Ruckert C."/>
        </authorList>
    </citation>
    <scope>NUCLEOTIDE SEQUENCE</scope>
    <source>
        <strain evidence="2">CGMCC 4.7679</strain>
    </source>
</reference>
<dbReference type="AlphaFoldDB" id="A0A8H9IWY5"/>
<dbReference type="Pfam" id="PF10823">
    <property type="entry name" value="DUF2568"/>
    <property type="match status" value="1"/>
</dbReference>
<keyword evidence="1" id="KW-0812">Transmembrane</keyword>
<dbReference type="InterPro" id="IPR021214">
    <property type="entry name" value="DUF2568"/>
</dbReference>
<evidence type="ECO:0000256" key="1">
    <source>
        <dbReference type="SAM" id="Phobius"/>
    </source>
</evidence>
<organism evidence="2 3">
    <name type="scientific">Amycolatopsis bartoniae</name>
    <dbReference type="NCBI Taxonomy" id="941986"/>
    <lineage>
        <taxon>Bacteria</taxon>
        <taxon>Bacillati</taxon>
        <taxon>Actinomycetota</taxon>
        <taxon>Actinomycetes</taxon>
        <taxon>Pseudonocardiales</taxon>
        <taxon>Pseudonocardiaceae</taxon>
        <taxon>Amycolatopsis</taxon>
    </lineage>
</organism>
<feature type="transmembrane region" description="Helical" evidence="1">
    <location>
        <begin position="88"/>
        <end position="106"/>
    </location>
</feature>
<accession>A0A8H9IWY5</accession>
<evidence type="ECO:0000313" key="3">
    <source>
        <dbReference type="Proteomes" id="UP000658656"/>
    </source>
</evidence>
<feature type="transmembrane region" description="Helical" evidence="1">
    <location>
        <begin position="31"/>
        <end position="52"/>
    </location>
</feature>
<gene>
    <name evidence="2" type="ORF">GCM10017566_59090</name>
</gene>
<evidence type="ECO:0008006" key="4">
    <source>
        <dbReference type="Google" id="ProtNLM"/>
    </source>
</evidence>
<dbReference type="Proteomes" id="UP000658656">
    <property type="component" value="Unassembled WGS sequence"/>
</dbReference>
<sequence length="121" mass="12325">MRLVNEGLAFLLELLALAALAYWGFATGDGIVWKFVLGIGAPVVAAVVWGLFAAPRASFGLPVVGVLAVKAVFFGAAVVALVVTGHPVLGALLGVVAVANVSYTTATRGKRSQELGDHPVA</sequence>
<proteinExistence type="predicted"/>
<keyword evidence="1" id="KW-0472">Membrane</keyword>
<keyword evidence="3" id="KW-1185">Reference proteome</keyword>
<feature type="transmembrane region" description="Helical" evidence="1">
    <location>
        <begin position="7"/>
        <end position="25"/>
    </location>
</feature>
<comment type="caution">
    <text evidence="2">The sequence shown here is derived from an EMBL/GenBank/DDBJ whole genome shotgun (WGS) entry which is preliminary data.</text>
</comment>
<name>A0A8H9IWY5_9PSEU</name>
<feature type="transmembrane region" description="Helical" evidence="1">
    <location>
        <begin position="59"/>
        <end position="82"/>
    </location>
</feature>
<protein>
    <recommendedName>
        <fullName evidence="4">DUF2568 domain-containing protein</fullName>
    </recommendedName>
</protein>